<sequence length="133" mass="14063">MLMLGCRSETQVERAVFAVLFVVMCCALRPAHACIVAPSGAAMAPSVAAAERVAHGVAAGTRLDDQNNIRWIRVDVEKVPRGSAAQRVEAASPCGIPIPVGTRVVVLGHRDRLTVFNANALQDAEVPGLVRAR</sequence>
<dbReference type="RefSeq" id="WP_180544778.1">
    <property type="nucleotide sequence ID" value="NZ_JACCJZ010000013.1"/>
</dbReference>
<name>A0A7Z0QPR7_9GAMM</name>
<keyword evidence="2" id="KW-1185">Reference proteome</keyword>
<dbReference type="Proteomes" id="UP000589896">
    <property type="component" value="Unassembled WGS sequence"/>
</dbReference>
<evidence type="ECO:0000313" key="2">
    <source>
        <dbReference type="Proteomes" id="UP000589896"/>
    </source>
</evidence>
<protein>
    <submittedName>
        <fullName evidence="1">Uncharacterized protein</fullName>
    </submittedName>
</protein>
<evidence type="ECO:0000313" key="1">
    <source>
        <dbReference type="EMBL" id="NYZ62574.1"/>
    </source>
</evidence>
<accession>A0A7Z0QPR7</accession>
<dbReference type="EMBL" id="JACCJZ010000013">
    <property type="protein sequence ID" value="NYZ62574.1"/>
    <property type="molecule type" value="Genomic_DNA"/>
</dbReference>
<proteinExistence type="predicted"/>
<reference evidence="1 2" key="1">
    <citation type="submission" date="2020-07" db="EMBL/GenBank/DDBJ databases">
        <title>isolation of Luteimonas sp. SJ-16.</title>
        <authorList>
            <person name="Huang X.-X."/>
            <person name="Xu L."/>
            <person name="Sun J.-Q."/>
        </authorList>
    </citation>
    <scope>NUCLEOTIDE SEQUENCE [LARGE SCALE GENOMIC DNA]</scope>
    <source>
        <strain evidence="1 2">SJ-16</strain>
    </source>
</reference>
<dbReference type="AlphaFoldDB" id="A0A7Z0QPR7"/>
<comment type="caution">
    <text evidence="1">The sequence shown here is derived from an EMBL/GenBank/DDBJ whole genome shotgun (WGS) entry which is preliminary data.</text>
</comment>
<organism evidence="1 2">
    <name type="scientific">Luteimonas deserti</name>
    <dbReference type="NCBI Taxonomy" id="2752306"/>
    <lineage>
        <taxon>Bacteria</taxon>
        <taxon>Pseudomonadati</taxon>
        <taxon>Pseudomonadota</taxon>
        <taxon>Gammaproteobacteria</taxon>
        <taxon>Lysobacterales</taxon>
        <taxon>Lysobacteraceae</taxon>
        <taxon>Luteimonas</taxon>
    </lineage>
</organism>
<gene>
    <name evidence="1" type="ORF">H0E82_07315</name>
</gene>